<proteinExistence type="predicted"/>
<sequence length="149" mass="17158">MVKMLNLFRGKNAKSAIHTAVGGFLHEEKKRHRNAVDFLQMMAGVTVYVAEEVWGTTESEMKISDTVRFDMETQSFFYKTDGNEINVQALKGQPFWQSVQQVMVFGQDLLDDIKEREEGRKQLVSNIADLTQQMNESSIVMSRVKMFRV</sequence>
<evidence type="ECO:0000313" key="2">
    <source>
        <dbReference type="Proteomes" id="UP000509327"/>
    </source>
</evidence>
<keyword evidence="2" id="KW-1185">Reference proteome</keyword>
<reference evidence="1 2" key="1">
    <citation type="submission" date="2020-06" db="EMBL/GenBank/DDBJ databases">
        <title>Complete genome of Paenibacillus barcinonensis KACC11450.</title>
        <authorList>
            <person name="Kim M."/>
            <person name="Park Y.-J."/>
            <person name="Shin J.-H."/>
        </authorList>
    </citation>
    <scope>NUCLEOTIDE SEQUENCE [LARGE SCALE GENOMIC DNA]</scope>
    <source>
        <strain evidence="1 2">KACC11450</strain>
    </source>
</reference>
<dbReference type="Proteomes" id="UP000509327">
    <property type="component" value="Chromosome"/>
</dbReference>
<evidence type="ECO:0000313" key="1">
    <source>
        <dbReference type="EMBL" id="QKS55514.1"/>
    </source>
</evidence>
<gene>
    <name evidence="1" type="ORF">HUB98_03745</name>
</gene>
<accession>A0ABX6Q000</accession>
<dbReference type="RefSeq" id="WP_174812099.1">
    <property type="nucleotide sequence ID" value="NZ_CP054614.1"/>
</dbReference>
<organism evidence="1 2">
    <name type="scientific">Paenibacillus barcinonensis</name>
    <dbReference type="NCBI Taxonomy" id="198119"/>
    <lineage>
        <taxon>Bacteria</taxon>
        <taxon>Bacillati</taxon>
        <taxon>Bacillota</taxon>
        <taxon>Bacilli</taxon>
        <taxon>Bacillales</taxon>
        <taxon>Paenibacillaceae</taxon>
        <taxon>Paenibacillus</taxon>
    </lineage>
</organism>
<dbReference type="EMBL" id="CP054614">
    <property type="protein sequence ID" value="QKS55514.1"/>
    <property type="molecule type" value="Genomic_DNA"/>
</dbReference>
<name>A0ABX6Q000_PAEBA</name>
<protein>
    <submittedName>
        <fullName evidence="1">Uncharacterized protein</fullName>
    </submittedName>
</protein>